<keyword evidence="1" id="KW-0732">Signal</keyword>
<evidence type="ECO:0008006" key="4">
    <source>
        <dbReference type="Google" id="ProtNLM"/>
    </source>
</evidence>
<dbReference type="PROSITE" id="PS51257">
    <property type="entry name" value="PROKAR_LIPOPROTEIN"/>
    <property type="match status" value="1"/>
</dbReference>
<dbReference type="InterPro" id="IPR024447">
    <property type="entry name" value="YXWGXW_rpt"/>
</dbReference>
<evidence type="ECO:0000256" key="1">
    <source>
        <dbReference type="SAM" id="SignalP"/>
    </source>
</evidence>
<dbReference type="Pfam" id="PF12779">
    <property type="entry name" value="WXXGXW"/>
    <property type="match status" value="2"/>
</dbReference>
<reference evidence="2 3" key="2">
    <citation type="journal article" date="2016" name="Appl. Microbiol. Biotechnol.">
        <title>Mutations improving production and secretion of extracellular lipase by Burkholderia glumae PG1.</title>
        <authorList>
            <person name="Knapp A."/>
            <person name="Voget S."/>
            <person name="Gao R."/>
            <person name="Zaburannyi N."/>
            <person name="Krysciak D."/>
            <person name="Breuer M."/>
            <person name="Hauer B."/>
            <person name="Streit W.R."/>
            <person name="Muller R."/>
            <person name="Daniel R."/>
            <person name="Jaeger K.E."/>
        </authorList>
    </citation>
    <scope>NUCLEOTIDE SEQUENCE [LARGE SCALE GENOMIC DNA]</scope>
    <source>
        <strain evidence="2 3">PG1</strain>
    </source>
</reference>
<protein>
    <recommendedName>
        <fullName evidence="4">Lipoprotein</fullName>
    </recommendedName>
</protein>
<keyword evidence="3" id="KW-1185">Reference proteome</keyword>
<feature type="chain" id="PRO_5002109427" description="Lipoprotein" evidence="1">
    <location>
        <begin position="24"/>
        <end position="108"/>
    </location>
</feature>
<evidence type="ECO:0000313" key="2">
    <source>
        <dbReference type="EMBL" id="AJK46506.1"/>
    </source>
</evidence>
<proteinExistence type="predicted"/>
<dbReference type="HOGENOM" id="CLU_139747_3_0_4"/>
<organism evidence="2 3">
    <name type="scientific">Burkholderia plantarii</name>
    <dbReference type="NCBI Taxonomy" id="41899"/>
    <lineage>
        <taxon>Bacteria</taxon>
        <taxon>Pseudomonadati</taxon>
        <taxon>Pseudomonadota</taxon>
        <taxon>Betaproteobacteria</taxon>
        <taxon>Burkholderiales</taxon>
        <taxon>Burkholderiaceae</taxon>
        <taxon>Burkholderia</taxon>
    </lineage>
</organism>
<dbReference type="EMBL" id="CP002580">
    <property type="protein sequence ID" value="AJK46506.1"/>
    <property type="molecule type" value="Genomic_DNA"/>
</dbReference>
<sequence>MRQTARRTLGALAIAAFAGLGLAACVVEPAQPVETVVVRTPPPPPRVEVVPAERSGYAWAAGHWRWVHGAYEWEPGHWEVVRVGHHWVPGHWAQRGPGWVWVEGRWAR</sequence>
<name>A0A0B6S2P4_BURPL</name>
<gene>
    <name evidence="2" type="ORF">BGL_1c19970</name>
</gene>
<reference evidence="3" key="1">
    <citation type="submission" date="2011-03" db="EMBL/GenBank/DDBJ databases">
        <authorList>
            <person name="Voget S."/>
            <person name="Streit W.R."/>
            <person name="Jaeger K.E."/>
            <person name="Daniel R."/>
        </authorList>
    </citation>
    <scope>NUCLEOTIDE SEQUENCE [LARGE SCALE GENOMIC DNA]</scope>
    <source>
        <strain evidence="3">PG1</strain>
    </source>
</reference>
<dbReference type="AlphaFoldDB" id="A0A0B6S2P4"/>
<evidence type="ECO:0000313" key="3">
    <source>
        <dbReference type="Proteomes" id="UP000031838"/>
    </source>
</evidence>
<feature type="signal peptide" evidence="1">
    <location>
        <begin position="1"/>
        <end position="23"/>
    </location>
</feature>
<dbReference type="Proteomes" id="UP000031838">
    <property type="component" value="Chromosome 1"/>
</dbReference>
<dbReference type="KEGG" id="bgp:BGL_1c19970"/>
<accession>A0A0B6S2P4</accession>